<evidence type="ECO:0000256" key="4">
    <source>
        <dbReference type="ARBA" id="ARBA00022448"/>
    </source>
</evidence>
<dbReference type="CDD" id="cd13143">
    <property type="entry name" value="MATE_MepA_like"/>
    <property type="match status" value="1"/>
</dbReference>
<evidence type="ECO:0000256" key="5">
    <source>
        <dbReference type="ARBA" id="ARBA00022475"/>
    </source>
</evidence>
<evidence type="ECO:0000256" key="2">
    <source>
        <dbReference type="ARBA" id="ARBA00008417"/>
    </source>
</evidence>
<keyword evidence="8 10" id="KW-0472">Membrane</keyword>
<feature type="transmembrane region" description="Helical" evidence="10">
    <location>
        <begin position="235"/>
        <end position="259"/>
    </location>
</feature>
<keyword evidence="6 10" id="KW-0812">Transmembrane</keyword>
<feature type="transmembrane region" description="Helical" evidence="10">
    <location>
        <begin position="93"/>
        <end position="116"/>
    </location>
</feature>
<evidence type="ECO:0000256" key="9">
    <source>
        <dbReference type="ARBA" id="ARBA00023251"/>
    </source>
</evidence>
<dbReference type="GO" id="GO:0042910">
    <property type="term" value="F:xenobiotic transmembrane transporter activity"/>
    <property type="evidence" value="ECO:0007669"/>
    <property type="project" value="InterPro"/>
</dbReference>
<evidence type="ECO:0000313" key="11">
    <source>
        <dbReference type="EMBL" id="PRR80976.1"/>
    </source>
</evidence>
<comment type="similarity">
    <text evidence="2">Belongs to the multi antimicrobial extrusion (MATE) (TC 2.A.66.1) family. MepA subfamily.</text>
</comment>
<gene>
    <name evidence="11" type="primary">mepA_1</name>
    <name evidence="11" type="ORF">CLLU_32480</name>
</gene>
<dbReference type="PANTHER" id="PTHR43823:SF3">
    <property type="entry name" value="MULTIDRUG EXPORT PROTEIN MEPA"/>
    <property type="match status" value="1"/>
</dbReference>
<feature type="transmembrane region" description="Helical" evidence="10">
    <location>
        <begin position="48"/>
        <end position="72"/>
    </location>
</feature>
<dbReference type="InterPro" id="IPR051327">
    <property type="entry name" value="MATE_MepA_subfamily"/>
</dbReference>
<dbReference type="AlphaFoldDB" id="A0A2T0BAP4"/>
<dbReference type="InterPro" id="IPR048279">
    <property type="entry name" value="MdtK-like"/>
</dbReference>
<dbReference type="Pfam" id="PF01554">
    <property type="entry name" value="MatE"/>
    <property type="match status" value="2"/>
</dbReference>
<evidence type="ECO:0000256" key="1">
    <source>
        <dbReference type="ARBA" id="ARBA00004651"/>
    </source>
</evidence>
<evidence type="ECO:0000256" key="6">
    <source>
        <dbReference type="ARBA" id="ARBA00022692"/>
    </source>
</evidence>
<keyword evidence="4" id="KW-0813">Transport</keyword>
<feature type="transmembrane region" description="Helical" evidence="10">
    <location>
        <begin position="15"/>
        <end position="36"/>
    </location>
</feature>
<evidence type="ECO:0000256" key="10">
    <source>
        <dbReference type="SAM" id="Phobius"/>
    </source>
</evidence>
<evidence type="ECO:0000256" key="7">
    <source>
        <dbReference type="ARBA" id="ARBA00022989"/>
    </source>
</evidence>
<dbReference type="GO" id="GO:0005886">
    <property type="term" value="C:plasma membrane"/>
    <property type="evidence" value="ECO:0007669"/>
    <property type="project" value="UniProtKB-SubCell"/>
</dbReference>
<dbReference type="InterPro" id="IPR045070">
    <property type="entry name" value="MATE_MepA-like"/>
</dbReference>
<keyword evidence="7 10" id="KW-1133">Transmembrane helix</keyword>
<evidence type="ECO:0000256" key="3">
    <source>
        <dbReference type="ARBA" id="ARBA00022106"/>
    </source>
</evidence>
<keyword evidence="5" id="KW-1003">Cell membrane</keyword>
<dbReference type="PIRSF" id="PIRSF006603">
    <property type="entry name" value="DinF"/>
    <property type="match status" value="1"/>
</dbReference>
<feature type="transmembrane region" description="Helical" evidence="10">
    <location>
        <begin position="314"/>
        <end position="340"/>
    </location>
</feature>
<comment type="subcellular location">
    <subcellularLocation>
        <location evidence="1">Cell membrane</location>
        <topology evidence="1">Multi-pass membrane protein</topology>
    </subcellularLocation>
</comment>
<feature type="transmembrane region" description="Helical" evidence="10">
    <location>
        <begin position="136"/>
        <end position="157"/>
    </location>
</feature>
<dbReference type="GO" id="GO:0015297">
    <property type="term" value="F:antiporter activity"/>
    <property type="evidence" value="ECO:0007669"/>
    <property type="project" value="InterPro"/>
</dbReference>
<dbReference type="GO" id="GO:0046677">
    <property type="term" value="P:response to antibiotic"/>
    <property type="evidence" value="ECO:0007669"/>
    <property type="project" value="UniProtKB-KW"/>
</dbReference>
<proteinExistence type="inferred from homology"/>
<dbReference type="InterPro" id="IPR002528">
    <property type="entry name" value="MATE_fam"/>
</dbReference>
<keyword evidence="12" id="KW-1185">Reference proteome</keyword>
<reference evidence="11 12" key="1">
    <citation type="submission" date="2018-03" db="EMBL/GenBank/DDBJ databases">
        <title>Genome sequence of Clostridium luticellarii DSM 29923.</title>
        <authorList>
            <person name="Poehlein A."/>
            <person name="Daniel R."/>
        </authorList>
    </citation>
    <scope>NUCLEOTIDE SEQUENCE [LARGE SCALE GENOMIC DNA]</scope>
    <source>
        <strain evidence="11 12">DSM 29923</strain>
    </source>
</reference>
<feature type="transmembrane region" description="Helical" evidence="10">
    <location>
        <begin position="360"/>
        <end position="380"/>
    </location>
</feature>
<accession>A0A2T0BAP4</accession>
<comment type="caution">
    <text evidence="11">The sequence shown here is derived from an EMBL/GenBank/DDBJ whole genome shotgun (WGS) entry which is preliminary data.</text>
</comment>
<keyword evidence="9" id="KW-0046">Antibiotic resistance</keyword>
<feature type="transmembrane region" description="Helical" evidence="10">
    <location>
        <begin position="195"/>
        <end position="215"/>
    </location>
</feature>
<protein>
    <recommendedName>
        <fullName evidence="3">Multidrug export protein MepA</fullName>
    </recommendedName>
</protein>
<organism evidence="11 12">
    <name type="scientific">Clostridium luticellarii</name>
    <dbReference type="NCBI Taxonomy" id="1691940"/>
    <lineage>
        <taxon>Bacteria</taxon>
        <taxon>Bacillati</taxon>
        <taxon>Bacillota</taxon>
        <taxon>Clostridia</taxon>
        <taxon>Eubacteriales</taxon>
        <taxon>Clostridiaceae</taxon>
        <taxon>Clostridium</taxon>
    </lineage>
</organism>
<name>A0A2T0BAP4_9CLOT</name>
<dbReference type="NCBIfam" id="TIGR00797">
    <property type="entry name" value="matE"/>
    <property type="match status" value="1"/>
</dbReference>
<dbReference type="RefSeq" id="WP_106010800.1">
    <property type="nucleotide sequence ID" value="NZ_PVXP01000079.1"/>
</dbReference>
<feature type="transmembrane region" description="Helical" evidence="10">
    <location>
        <begin position="169"/>
        <end position="189"/>
    </location>
</feature>
<sequence>MESSIKLRDKKVSKLLLEFSIPAIIGMLVNSMYIVIDRIFIGRVVGAMAISGVSLTFPIVILIMAFGMLVGIGAAASISIKLGQGKKEVAEHILGNALILLIIVAVAVTILGLIFVEPMLIAFGASSNTLAYAKEFIVIVIAGSIFQIIGFGLNNVIRSEGNPKKAMNTMLIGAITNIILDYIFIYLLHFAIKGAASATIIAQFTSMIWVLHYFLRGNSMLKIKRKNLSLKIETVKNIFSIGMSPFAMQIAASLVNVVLNRSLGIYGGDLAIGAMGIINGIVTMIFMPIFGINQGSQPIIGFNYGARLYDRVKSALKLAIMAATAISVTGTLCAYLFPYALVGLFNKTDADLTAITVNGIRIFMLLFPIVGFQIVSANFFQAIARAKISMFLALSRQVIVLIPMLLILPRIFGLNGVWMAAPVSDTVSTILTALFLAFEIKKLRLDETVNSSRVSTECAK</sequence>
<dbReference type="OrthoDB" id="9811110at2"/>
<feature type="transmembrane region" description="Helical" evidence="10">
    <location>
        <begin position="392"/>
        <end position="412"/>
    </location>
</feature>
<feature type="transmembrane region" description="Helical" evidence="10">
    <location>
        <begin position="271"/>
        <end position="293"/>
    </location>
</feature>
<dbReference type="EMBL" id="PVXP01000079">
    <property type="protein sequence ID" value="PRR80976.1"/>
    <property type="molecule type" value="Genomic_DNA"/>
</dbReference>
<dbReference type="PANTHER" id="PTHR43823">
    <property type="entry name" value="SPORULATION PROTEIN YKVU"/>
    <property type="match status" value="1"/>
</dbReference>
<dbReference type="Proteomes" id="UP000237798">
    <property type="component" value="Unassembled WGS sequence"/>
</dbReference>
<feature type="transmembrane region" description="Helical" evidence="10">
    <location>
        <begin position="418"/>
        <end position="438"/>
    </location>
</feature>
<evidence type="ECO:0000313" key="12">
    <source>
        <dbReference type="Proteomes" id="UP000237798"/>
    </source>
</evidence>
<evidence type="ECO:0000256" key="8">
    <source>
        <dbReference type="ARBA" id="ARBA00023136"/>
    </source>
</evidence>